<feature type="repeat" description="PPR" evidence="3">
    <location>
        <begin position="93"/>
        <end position="123"/>
    </location>
</feature>
<dbReference type="InterPro" id="IPR011990">
    <property type="entry name" value="TPR-like_helical_dom_sf"/>
</dbReference>
<dbReference type="EMBL" id="JAUJYO010000017">
    <property type="protein sequence ID" value="KAK1292423.1"/>
    <property type="molecule type" value="Genomic_DNA"/>
</dbReference>
<organism evidence="4 5">
    <name type="scientific">Acorus calamus</name>
    <name type="common">Sweet flag</name>
    <dbReference type="NCBI Taxonomy" id="4465"/>
    <lineage>
        <taxon>Eukaryota</taxon>
        <taxon>Viridiplantae</taxon>
        <taxon>Streptophyta</taxon>
        <taxon>Embryophyta</taxon>
        <taxon>Tracheophyta</taxon>
        <taxon>Spermatophyta</taxon>
        <taxon>Magnoliopsida</taxon>
        <taxon>Liliopsida</taxon>
        <taxon>Acoraceae</taxon>
        <taxon>Acorus</taxon>
    </lineage>
</organism>
<accession>A0AAV9CTC5</accession>
<protein>
    <recommendedName>
        <fullName evidence="6">Pentatricopeptide repeat-containing protein</fullName>
    </recommendedName>
</protein>
<evidence type="ECO:0000256" key="3">
    <source>
        <dbReference type="PROSITE-ProRule" id="PRU00708"/>
    </source>
</evidence>
<evidence type="ECO:0000313" key="4">
    <source>
        <dbReference type="EMBL" id="KAK1292423.1"/>
    </source>
</evidence>
<dbReference type="PROSITE" id="PS51375">
    <property type="entry name" value="PPR"/>
    <property type="match status" value="3"/>
</dbReference>
<keyword evidence="5" id="KW-1185">Reference proteome</keyword>
<dbReference type="PANTHER" id="PTHR46128:SF356">
    <property type="entry name" value="PENTACOTRIPEPTIDE-REPEAT REGION OF PRORP DOMAIN-CONTAINING PROTEIN"/>
    <property type="match status" value="1"/>
</dbReference>
<evidence type="ECO:0000313" key="5">
    <source>
        <dbReference type="Proteomes" id="UP001180020"/>
    </source>
</evidence>
<evidence type="ECO:0000256" key="1">
    <source>
        <dbReference type="ARBA" id="ARBA00007626"/>
    </source>
</evidence>
<comment type="similarity">
    <text evidence="1">Belongs to the PPR family. P subfamily.</text>
</comment>
<dbReference type="InterPro" id="IPR050872">
    <property type="entry name" value="PPR_P_subfamily"/>
</dbReference>
<keyword evidence="2" id="KW-0677">Repeat</keyword>
<dbReference type="Pfam" id="PF13041">
    <property type="entry name" value="PPR_2"/>
    <property type="match status" value="1"/>
</dbReference>
<sequence length="127" mass="13882">MPDKAPRLFHRLRSSFDCPNSPSVASLNALLHALVENGRFSAAESLLGEASSLGVHPNSVSYNIILKGACLNQGWRGAMRVFDEMLQRKVSPSVVTYNTLIGFLCKSGDLEKAMEVKRAMGRGCQTR</sequence>
<feature type="repeat" description="PPR" evidence="3">
    <location>
        <begin position="23"/>
        <end position="57"/>
    </location>
</feature>
<comment type="caution">
    <text evidence="4">The sequence shown here is derived from an EMBL/GenBank/DDBJ whole genome shotgun (WGS) entry which is preliminary data.</text>
</comment>
<gene>
    <name evidence="4" type="ORF">QJS10_CPB17g01750</name>
</gene>
<dbReference type="Proteomes" id="UP001180020">
    <property type="component" value="Unassembled WGS sequence"/>
</dbReference>
<proteinExistence type="inferred from homology"/>
<dbReference type="AlphaFoldDB" id="A0AAV9CTC5"/>
<name>A0AAV9CTC5_ACOCL</name>
<reference evidence="4" key="1">
    <citation type="journal article" date="2023" name="Nat. Commun.">
        <title>Diploid and tetraploid genomes of Acorus and the evolution of monocots.</title>
        <authorList>
            <person name="Ma L."/>
            <person name="Liu K.W."/>
            <person name="Li Z."/>
            <person name="Hsiao Y.Y."/>
            <person name="Qi Y."/>
            <person name="Fu T."/>
            <person name="Tang G.D."/>
            <person name="Zhang D."/>
            <person name="Sun W.H."/>
            <person name="Liu D.K."/>
            <person name="Li Y."/>
            <person name="Chen G.Z."/>
            <person name="Liu X.D."/>
            <person name="Liao X.Y."/>
            <person name="Jiang Y.T."/>
            <person name="Yu X."/>
            <person name="Hao Y."/>
            <person name="Huang J."/>
            <person name="Zhao X.W."/>
            <person name="Ke S."/>
            <person name="Chen Y.Y."/>
            <person name="Wu W.L."/>
            <person name="Hsu J.L."/>
            <person name="Lin Y.F."/>
            <person name="Huang M.D."/>
            <person name="Li C.Y."/>
            <person name="Huang L."/>
            <person name="Wang Z.W."/>
            <person name="Zhao X."/>
            <person name="Zhong W.Y."/>
            <person name="Peng D.H."/>
            <person name="Ahmad S."/>
            <person name="Lan S."/>
            <person name="Zhang J.S."/>
            <person name="Tsai W.C."/>
            <person name="Van de Peer Y."/>
            <person name="Liu Z.J."/>
        </authorList>
    </citation>
    <scope>NUCLEOTIDE SEQUENCE</scope>
    <source>
        <strain evidence="4">CP</strain>
    </source>
</reference>
<evidence type="ECO:0008006" key="6">
    <source>
        <dbReference type="Google" id="ProtNLM"/>
    </source>
</evidence>
<dbReference type="Pfam" id="PF01535">
    <property type="entry name" value="PPR"/>
    <property type="match status" value="1"/>
</dbReference>
<dbReference type="NCBIfam" id="TIGR00756">
    <property type="entry name" value="PPR"/>
    <property type="match status" value="3"/>
</dbReference>
<dbReference type="InterPro" id="IPR002885">
    <property type="entry name" value="PPR_rpt"/>
</dbReference>
<dbReference type="Gene3D" id="1.25.40.10">
    <property type="entry name" value="Tetratricopeptide repeat domain"/>
    <property type="match status" value="1"/>
</dbReference>
<feature type="repeat" description="PPR" evidence="3">
    <location>
        <begin position="58"/>
        <end position="92"/>
    </location>
</feature>
<dbReference type="PANTHER" id="PTHR46128">
    <property type="entry name" value="MITOCHONDRIAL GROUP I INTRON SPLICING FACTOR CCM1"/>
    <property type="match status" value="1"/>
</dbReference>
<evidence type="ECO:0000256" key="2">
    <source>
        <dbReference type="ARBA" id="ARBA00022737"/>
    </source>
</evidence>
<reference evidence="4" key="2">
    <citation type="submission" date="2023-06" db="EMBL/GenBank/DDBJ databases">
        <authorList>
            <person name="Ma L."/>
            <person name="Liu K.-W."/>
            <person name="Li Z."/>
            <person name="Hsiao Y.-Y."/>
            <person name="Qi Y."/>
            <person name="Fu T."/>
            <person name="Tang G."/>
            <person name="Zhang D."/>
            <person name="Sun W.-H."/>
            <person name="Liu D.-K."/>
            <person name="Li Y."/>
            <person name="Chen G.-Z."/>
            <person name="Liu X.-D."/>
            <person name="Liao X.-Y."/>
            <person name="Jiang Y.-T."/>
            <person name="Yu X."/>
            <person name="Hao Y."/>
            <person name="Huang J."/>
            <person name="Zhao X.-W."/>
            <person name="Ke S."/>
            <person name="Chen Y.-Y."/>
            <person name="Wu W.-L."/>
            <person name="Hsu J.-L."/>
            <person name="Lin Y.-F."/>
            <person name="Huang M.-D."/>
            <person name="Li C.-Y."/>
            <person name="Huang L."/>
            <person name="Wang Z.-W."/>
            <person name="Zhao X."/>
            <person name="Zhong W.-Y."/>
            <person name="Peng D.-H."/>
            <person name="Ahmad S."/>
            <person name="Lan S."/>
            <person name="Zhang J.-S."/>
            <person name="Tsai W.-C."/>
            <person name="Van De Peer Y."/>
            <person name="Liu Z.-J."/>
        </authorList>
    </citation>
    <scope>NUCLEOTIDE SEQUENCE</scope>
    <source>
        <strain evidence="4">CP</strain>
        <tissue evidence="4">Leaves</tissue>
    </source>
</reference>